<dbReference type="SUPFAM" id="SSF48498">
    <property type="entry name" value="Tetracyclin repressor-like, C-terminal domain"/>
    <property type="match status" value="1"/>
</dbReference>
<dbReference type="InterPro" id="IPR001647">
    <property type="entry name" value="HTH_TetR"/>
</dbReference>
<evidence type="ECO:0000259" key="3">
    <source>
        <dbReference type="PROSITE" id="PS50977"/>
    </source>
</evidence>
<accession>A0A7R6PYT8</accession>
<dbReference type="InterPro" id="IPR009057">
    <property type="entry name" value="Homeodomain-like_sf"/>
</dbReference>
<dbReference type="Gene3D" id="1.10.357.10">
    <property type="entry name" value="Tetracycline Repressor, domain 2"/>
    <property type="match status" value="1"/>
</dbReference>
<gene>
    <name evidence="4" type="ORF">TTHT_1912</name>
</gene>
<evidence type="ECO:0000256" key="1">
    <source>
        <dbReference type="ARBA" id="ARBA00023125"/>
    </source>
</evidence>
<keyword evidence="5" id="KW-1185">Reference proteome</keyword>
<dbReference type="RefSeq" id="WP_201327672.1">
    <property type="nucleotide sequence ID" value="NZ_AP017470.1"/>
</dbReference>
<dbReference type="PANTHER" id="PTHR43479">
    <property type="entry name" value="ACREF/ENVCD OPERON REPRESSOR-RELATED"/>
    <property type="match status" value="1"/>
</dbReference>
<reference evidence="4 5" key="1">
    <citation type="journal article" date="2012" name="Extremophiles">
        <title>Thermotomaculum hydrothermale gen. nov., sp. nov., a novel heterotrophic thermophile within the phylum Acidobacteria from a deep-sea hydrothermal vent chimney in the Southern Okinawa Trough.</title>
        <authorList>
            <person name="Izumi H."/>
            <person name="Nunoura T."/>
            <person name="Miyazaki M."/>
            <person name="Mino S."/>
            <person name="Toki T."/>
            <person name="Takai K."/>
            <person name="Sako Y."/>
            <person name="Sawabe T."/>
            <person name="Nakagawa S."/>
        </authorList>
    </citation>
    <scope>NUCLEOTIDE SEQUENCE [LARGE SCALE GENOMIC DNA]</scope>
    <source>
        <strain evidence="4 5">AC55</strain>
    </source>
</reference>
<evidence type="ECO:0000313" key="4">
    <source>
        <dbReference type="EMBL" id="BBB33365.1"/>
    </source>
</evidence>
<dbReference type="PRINTS" id="PR00455">
    <property type="entry name" value="HTHTETR"/>
</dbReference>
<organism evidence="4 5">
    <name type="scientific">Thermotomaculum hydrothermale</name>
    <dbReference type="NCBI Taxonomy" id="981385"/>
    <lineage>
        <taxon>Bacteria</taxon>
        <taxon>Pseudomonadati</taxon>
        <taxon>Acidobacteriota</taxon>
        <taxon>Holophagae</taxon>
        <taxon>Thermotomaculales</taxon>
        <taxon>Thermotomaculaceae</taxon>
        <taxon>Thermotomaculum</taxon>
    </lineage>
</organism>
<dbReference type="KEGG" id="thyd:TTHT_1912"/>
<dbReference type="GO" id="GO:0003677">
    <property type="term" value="F:DNA binding"/>
    <property type="evidence" value="ECO:0007669"/>
    <property type="project" value="UniProtKB-UniRule"/>
</dbReference>
<dbReference type="InterPro" id="IPR013570">
    <property type="entry name" value="Tscrpt_reg_YsiA_C"/>
</dbReference>
<dbReference type="Gene3D" id="1.10.10.60">
    <property type="entry name" value="Homeodomain-like"/>
    <property type="match status" value="1"/>
</dbReference>
<dbReference type="InterPro" id="IPR036271">
    <property type="entry name" value="Tet_transcr_reg_TetR-rel_C_sf"/>
</dbReference>
<dbReference type="Pfam" id="PF08359">
    <property type="entry name" value="TetR_C_4"/>
    <property type="match status" value="1"/>
</dbReference>
<protein>
    <submittedName>
        <fullName evidence="4">TetR/AcrR family transcriptional regulator, fatty acid metabolism regulator protein</fullName>
    </submittedName>
</protein>
<dbReference type="Proteomes" id="UP000595564">
    <property type="component" value="Chromosome"/>
</dbReference>
<evidence type="ECO:0000256" key="2">
    <source>
        <dbReference type="PROSITE-ProRule" id="PRU00335"/>
    </source>
</evidence>
<feature type="DNA-binding region" description="H-T-H motif" evidence="2">
    <location>
        <begin position="29"/>
        <end position="48"/>
    </location>
</feature>
<dbReference type="PROSITE" id="PS50977">
    <property type="entry name" value="HTH_TETR_2"/>
    <property type="match status" value="1"/>
</dbReference>
<dbReference type="EMBL" id="AP017470">
    <property type="protein sequence ID" value="BBB33365.1"/>
    <property type="molecule type" value="Genomic_DNA"/>
</dbReference>
<dbReference type="PANTHER" id="PTHR43479:SF11">
    <property type="entry name" value="ACREF_ENVCD OPERON REPRESSOR-RELATED"/>
    <property type="match status" value="1"/>
</dbReference>
<keyword evidence="1 2" id="KW-0238">DNA-binding</keyword>
<sequence>MKLKKEEKKRKIIDAAIKIFARNGYFNSRVSEIAKEAGVADGTIYIYFSSKEELLSAIFDEALQVFVEESKKLLEDIHDPIEKLKKIVFLHLKHLGANRDLAMVFQIEFRHNIVFMERLSKTRLADYFKIIEGVILEGQEKGLFKELNPRFCAKILFGIIDEMVTSWLIANKNYKLEKDADILVNTFVYGIAKK</sequence>
<dbReference type="AlphaFoldDB" id="A0A7R6PYT8"/>
<proteinExistence type="predicted"/>
<evidence type="ECO:0000313" key="5">
    <source>
        <dbReference type="Proteomes" id="UP000595564"/>
    </source>
</evidence>
<dbReference type="InterPro" id="IPR050624">
    <property type="entry name" value="HTH-type_Tx_Regulator"/>
</dbReference>
<dbReference type="Pfam" id="PF00440">
    <property type="entry name" value="TetR_N"/>
    <property type="match status" value="1"/>
</dbReference>
<name>A0A7R6PYT8_9BACT</name>
<feature type="domain" description="HTH tetR-type" evidence="3">
    <location>
        <begin position="6"/>
        <end position="66"/>
    </location>
</feature>
<dbReference type="SUPFAM" id="SSF46689">
    <property type="entry name" value="Homeodomain-like"/>
    <property type="match status" value="1"/>
</dbReference>